<sequence>MDVSPARKSKKDDDEGKARADTKPTRFEGAEDAVPLSSSSPTTGYRAGAGGSLRMPKKRRKEAVTVKDSIAESSEAGPSQKSPEKAAHSLSDMEAIVGYYQEMMAEGRLFPSRELVDMAASGELIPFSAAEKQEWASHFKRRAGFREETGTKPITNAMSEAMENTEKEASAEET</sequence>
<gene>
    <name evidence="1" type="ORF">N3K66_000809</name>
</gene>
<accession>A0ACC0VEZ9</accession>
<comment type="caution">
    <text evidence="1">The sequence shown here is derived from an EMBL/GenBank/DDBJ whole genome shotgun (WGS) entry which is preliminary data.</text>
</comment>
<dbReference type="Proteomes" id="UP001163324">
    <property type="component" value="Chromosome 1"/>
</dbReference>
<name>A0ACC0VEZ9_9HYPO</name>
<evidence type="ECO:0000313" key="1">
    <source>
        <dbReference type="EMBL" id="KAI9904280.1"/>
    </source>
</evidence>
<protein>
    <submittedName>
        <fullName evidence="1">Uncharacterized protein</fullName>
    </submittedName>
</protein>
<organism evidence="1 2">
    <name type="scientific">Trichothecium roseum</name>
    <dbReference type="NCBI Taxonomy" id="47278"/>
    <lineage>
        <taxon>Eukaryota</taxon>
        <taxon>Fungi</taxon>
        <taxon>Dikarya</taxon>
        <taxon>Ascomycota</taxon>
        <taxon>Pezizomycotina</taxon>
        <taxon>Sordariomycetes</taxon>
        <taxon>Hypocreomycetidae</taxon>
        <taxon>Hypocreales</taxon>
        <taxon>Hypocreales incertae sedis</taxon>
        <taxon>Trichothecium</taxon>
    </lineage>
</organism>
<dbReference type="EMBL" id="CM047940">
    <property type="protein sequence ID" value="KAI9904280.1"/>
    <property type="molecule type" value="Genomic_DNA"/>
</dbReference>
<reference evidence="1" key="1">
    <citation type="submission" date="2022-10" db="EMBL/GenBank/DDBJ databases">
        <title>Complete Genome of Trichothecium roseum strain YXFP-22015, a Plant Pathogen Isolated from Citrus.</title>
        <authorList>
            <person name="Wang Y."/>
            <person name="Zhu L."/>
        </authorList>
    </citation>
    <scope>NUCLEOTIDE SEQUENCE</scope>
    <source>
        <strain evidence="1">YXFP-22015</strain>
    </source>
</reference>
<proteinExistence type="predicted"/>
<keyword evidence="2" id="KW-1185">Reference proteome</keyword>
<evidence type="ECO:0000313" key="2">
    <source>
        <dbReference type="Proteomes" id="UP001163324"/>
    </source>
</evidence>